<protein>
    <submittedName>
        <fullName evidence="6">RNA polymerase, sigma 28 subunit, FliA/WhiG subfamily</fullName>
    </submittedName>
</protein>
<dbReference type="InterPro" id="IPR007627">
    <property type="entry name" value="RNA_pol_sigma70_r2"/>
</dbReference>
<dbReference type="EMBL" id="LGTC01000001">
    <property type="protein sequence ID" value="KNY29056.1"/>
    <property type="molecule type" value="Genomic_DNA"/>
</dbReference>
<dbReference type="GO" id="GO:0006352">
    <property type="term" value="P:DNA-templated transcription initiation"/>
    <property type="evidence" value="ECO:0007669"/>
    <property type="project" value="InterPro"/>
</dbReference>
<evidence type="ECO:0000256" key="4">
    <source>
        <dbReference type="ARBA" id="ARBA00023163"/>
    </source>
</evidence>
<keyword evidence="3" id="KW-0238">DNA-binding</keyword>
<dbReference type="STRING" id="398512.Bccel_4330"/>
<gene>
    <name evidence="6" type="ORF">Bccel_4330</name>
</gene>
<dbReference type="NCBIfam" id="TIGR02937">
    <property type="entry name" value="sigma70-ECF"/>
    <property type="match status" value="1"/>
</dbReference>
<evidence type="ECO:0000313" key="6">
    <source>
        <dbReference type="EMBL" id="KNY29056.1"/>
    </source>
</evidence>
<sequence length="256" mass="29436">MITINDLKKDESLLEEFIRENQRLVSMVIRKQFSYVYNTAEYEDYFQSGCIGLVNAAKRFKPEYGTAFSTYAVSLIAGEIMRYRRDYCASGIHSSRNIKDKYYRYQALRNRGVAEAEACRELGVDSAELNKVINAMEPGYSLDAVIYDNDSGTPLTGGDITADDFNLEEEAMDWLELEEILRHVKNILSESDRKIFNLYLQKKTQTQMKTMLGMSQANISRRIRKIKELCRYVKDCYDKGLSLKNIRGLNSIPKAG</sequence>
<dbReference type="GO" id="GO:0016987">
    <property type="term" value="F:sigma factor activity"/>
    <property type="evidence" value="ECO:0007669"/>
    <property type="project" value="UniProtKB-KW"/>
</dbReference>
<dbReference type="eggNOG" id="COG1191">
    <property type="taxonomic scope" value="Bacteria"/>
</dbReference>
<keyword evidence="2" id="KW-0731">Sigma factor</keyword>
<dbReference type="InterPro" id="IPR013324">
    <property type="entry name" value="RNA_pol_sigma_r3/r4-like"/>
</dbReference>
<evidence type="ECO:0000259" key="5">
    <source>
        <dbReference type="Pfam" id="PF04542"/>
    </source>
</evidence>
<name>A0A0L6JT79_9FIRM</name>
<dbReference type="InterPro" id="IPR014284">
    <property type="entry name" value="RNA_pol_sigma-70_dom"/>
</dbReference>
<proteinExistence type="predicted"/>
<keyword evidence="4" id="KW-0804">Transcription</keyword>
<accession>A0A0L6JT79</accession>
<evidence type="ECO:0000313" key="7">
    <source>
        <dbReference type="Proteomes" id="UP000036923"/>
    </source>
</evidence>
<dbReference type="SUPFAM" id="SSF88659">
    <property type="entry name" value="Sigma3 and sigma4 domains of RNA polymerase sigma factors"/>
    <property type="match status" value="1"/>
</dbReference>
<dbReference type="GO" id="GO:0003677">
    <property type="term" value="F:DNA binding"/>
    <property type="evidence" value="ECO:0007669"/>
    <property type="project" value="UniProtKB-KW"/>
</dbReference>
<reference evidence="7" key="1">
    <citation type="submission" date="2015-07" db="EMBL/GenBank/DDBJ databases">
        <title>Near-Complete Genome Sequence of the Cellulolytic Bacterium Bacteroides (Pseudobacteroides) cellulosolvens ATCC 35603.</title>
        <authorList>
            <person name="Dassa B."/>
            <person name="Utturkar S.M."/>
            <person name="Klingeman D.M."/>
            <person name="Hurt R.A."/>
            <person name="Keller M."/>
            <person name="Xu J."/>
            <person name="Reddy Y.H.K."/>
            <person name="Borovok I."/>
            <person name="Grinberg I.R."/>
            <person name="Lamed R."/>
            <person name="Zhivin O."/>
            <person name="Bayer E.A."/>
            <person name="Brown S.D."/>
        </authorList>
    </citation>
    <scope>NUCLEOTIDE SEQUENCE [LARGE SCALE GENOMIC DNA]</scope>
    <source>
        <strain evidence="7">DSM 2933</strain>
    </source>
</reference>
<organism evidence="6 7">
    <name type="scientific">Pseudobacteroides cellulosolvens ATCC 35603 = DSM 2933</name>
    <dbReference type="NCBI Taxonomy" id="398512"/>
    <lineage>
        <taxon>Bacteria</taxon>
        <taxon>Bacillati</taxon>
        <taxon>Bacillota</taxon>
        <taxon>Clostridia</taxon>
        <taxon>Eubacteriales</taxon>
        <taxon>Oscillospiraceae</taxon>
        <taxon>Pseudobacteroides</taxon>
    </lineage>
</organism>
<dbReference type="InterPro" id="IPR013325">
    <property type="entry name" value="RNA_pol_sigma_r2"/>
</dbReference>
<feature type="domain" description="RNA polymerase sigma-70 region 2" evidence="5">
    <location>
        <begin position="19"/>
        <end position="86"/>
    </location>
</feature>
<keyword evidence="7" id="KW-1185">Reference proteome</keyword>
<dbReference type="PANTHER" id="PTHR30385">
    <property type="entry name" value="SIGMA FACTOR F FLAGELLAR"/>
    <property type="match status" value="1"/>
</dbReference>
<dbReference type="Pfam" id="PF04542">
    <property type="entry name" value="Sigma70_r2"/>
    <property type="match status" value="1"/>
</dbReference>
<dbReference type="RefSeq" id="WP_010244648.1">
    <property type="nucleotide sequence ID" value="NZ_LGTC01000001.1"/>
</dbReference>
<dbReference type="Proteomes" id="UP000036923">
    <property type="component" value="Unassembled WGS sequence"/>
</dbReference>
<dbReference type="SUPFAM" id="SSF88946">
    <property type="entry name" value="Sigma2 domain of RNA polymerase sigma factors"/>
    <property type="match status" value="1"/>
</dbReference>
<dbReference type="Gene3D" id="1.20.140.160">
    <property type="match status" value="1"/>
</dbReference>
<evidence type="ECO:0000256" key="2">
    <source>
        <dbReference type="ARBA" id="ARBA00023082"/>
    </source>
</evidence>
<keyword evidence="1" id="KW-0805">Transcription regulation</keyword>
<evidence type="ECO:0000256" key="1">
    <source>
        <dbReference type="ARBA" id="ARBA00023015"/>
    </source>
</evidence>
<dbReference type="Gene3D" id="1.10.1740.10">
    <property type="match status" value="1"/>
</dbReference>
<dbReference type="AlphaFoldDB" id="A0A0L6JT79"/>
<evidence type="ECO:0000256" key="3">
    <source>
        <dbReference type="ARBA" id="ARBA00023125"/>
    </source>
</evidence>
<comment type="caution">
    <text evidence="6">The sequence shown here is derived from an EMBL/GenBank/DDBJ whole genome shotgun (WGS) entry which is preliminary data.</text>
</comment>
<dbReference type="OrthoDB" id="9809557at2"/>